<sequence>STFKHRPWVKDPGTEPERIKCFHESKLHCAVPGYEYAAAAELIVISGLLKNTINVDVRDIMTRWKKVDSHQVLEAHLPQLVPLDYIEEVYIAKNLFDSLTPAAQESAKKIFRDSLHITKHEINLTDTGGGGSQPSDKSRADYQDYVMSALIEKFNKRKDRTRHLHGSVLTLAPSAFTDHIMLPQTIGQARTQYLRTHKQSSNSDDIYIYWETMYGDMMVTLSDERIDPDKAQPDIQCLITGKCSSSSRTFHRGANIENFLTYCLKIEKKTGQATLSHAGPNSIYCYETITCRFSKATLDLSKLDYVRVSAGSQKVPIRNLTINFEKIPDLHPLFDRNFKRGDDPFPNRKSPHQRNRSPSPQTAQSTRDKSPSFLRKAVAVFFGYDADDKSLDPCPYSINCLFQQESQHMKKYSHPCP</sequence>
<evidence type="ECO:0000256" key="1">
    <source>
        <dbReference type="SAM" id="MobiDB-lite"/>
    </source>
</evidence>
<reference evidence="2" key="1">
    <citation type="submission" date="2021-02" db="EMBL/GenBank/DDBJ databases">
        <authorList>
            <person name="Nowell W R."/>
        </authorList>
    </citation>
    <scope>NUCLEOTIDE SEQUENCE</scope>
</reference>
<dbReference type="Proteomes" id="UP000663848">
    <property type="component" value="Unassembled WGS sequence"/>
</dbReference>
<organism evidence="2 3">
    <name type="scientific">Rotaria socialis</name>
    <dbReference type="NCBI Taxonomy" id="392032"/>
    <lineage>
        <taxon>Eukaryota</taxon>
        <taxon>Metazoa</taxon>
        <taxon>Spiralia</taxon>
        <taxon>Gnathifera</taxon>
        <taxon>Rotifera</taxon>
        <taxon>Eurotatoria</taxon>
        <taxon>Bdelloidea</taxon>
        <taxon>Philodinida</taxon>
        <taxon>Philodinidae</taxon>
        <taxon>Rotaria</taxon>
    </lineage>
</organism>
<name>A0A821YM24_9BILA</name>
<comment type="caution">
    <text evidence="2">The sequence shown here is derived from an EMBL/GenBank/DDBJ whole genome shotgun (WGS) entry which is preliminary data.</text>
</comment>
<proteinExistence type="predicted"/>
<feature type="region of interest" description="Disordered" evidence="1">
    <location>
        <begin position="338"/>
        <end position="371"/>
    </location>
</feature>
<protein>
    <submittedName>
        <fullName evidence="2">Uncharacterized protein</fullName>
    </submittedName>
</protein>
<feature type="non-terminal residue" evidence="2">
    <location>
        <position position="417"/>
    </location>
</feature>
<feature type="non-terminal residue" evidence="2">
    <location>
        <position position="1"/>
    </location>
</feature>
<evidence type="ECO:0000313" key="2">
    <source>
        <dbReference type="EMBL" id="CAF4963164.1"/>
    </source>
</evidence>
<feature type="compositionally biased region" description="Polar residues" evidence="1">
    <location>
        <begin position="356"/>
        <end position="365"/>
    </location>
</feature>
<gene>
    <name evidence="2" type="ORF">QYT958_LOCUS34471</name>
</gene>
<evidence type="ECO:0000313" key="3">
    <source>
        <dbReference type="Proteomes" id="UP000663848"/>
    </source>
</evidence>
<dbReference type="EMBL" id="CAJOBR010024818">
    <property type="protein sequence ID" value="CAF4963164.1"/>
    <property type="molecule type" value="Genomic_DNA"/>
</dbReference>
<accession>A0A821YM24</accession>
<dbReference type="AlphaFoldDB" id="A0A821YM24"/>